<protein>
    <submittedName>
        <fullName evidence="3">Uncharacterized protein</fullName>
    </submittedName>
</protein>
<evidence type="ECO:0000313" key="3">
    <source>
        <dbReference type="EMBL" id="TNN41336.1"/>
    </source>
</evidence>
<feature type="compositionally biased region" description="Acidic residues" evidence="1">
    <location>
        <begin position="120"/>
        <end position="140"/>
    </location>
</feature>
<comment type="caution">
    <text evidence="3">The sequence shown here is derived from an EMBL/GenBank/DDBJ whole genome shotgun (WGS) entry which is preliminary data.</text>
</comment>
<feature type="region of interest" description="Disordered" evidence="1">
    <location>
        <begin position="107"/>
        <end position="161"/>
    </location>
</feature>
<dbReference type="EMBL" id="SRLO01001117">
    <property type="protein sequence ID" value="TNN41336.1"/>
    <property type="molecule type" value="Genomic_DNA"/>
</dbReference>
<name>A0A4Z2FJG4_9TELE</name>
<sequence>MMLLWPKVKISLTALACGDTSEGGSANNGAARYFCIRAAPAMTNRSFWEEEAFACLHYSEQQPAFCTEAAEAAVTLAHARRSGGGVQSRPLVTTALDFVTGEASAFTPAERAARRVGERVDDDTEDEVEDDDDDHEEEEHVDVSDTSSAPEAVTQHRDDAHEQRVARALLVLDDHGRRLGGERRCGETHRHTATRSLSVSCIATTEYRRRYAHIHEEERPRR</sequence>
<dbReference type="AlphaFoldDB" id="A0A4Z2FJG4"/>
<feature type="chain" id="PRO_5021325544" evidence="2">
    <location>
        <begin position="19"/>
        <end position="222"/>
    </location>
</feature>
<dbReference type="Proteomes" id="UP000314294">
    <property type="component" value="Unassembled WGS sequence"/>
</dbReference>
<evidence type="ECO:0000256" key="2">
    <source>
        <dbReference type="SAM" id="SignalP"/>
    </source>
</evidence>
<accession>A0A4Z2FJG4</accession>
<feature type="signal peptide" evidence="2">
    <location>
        <begin position="1"/>
        <end position="18"/>
    </location>
</feature>
<keyword evidence="4" id="KW-1185">Reference proteome</keyword>
<reference evidence="3 4" key="1">
    <citation type="submission" date="2019-03" db="EMBL/GenBank/DDBJ databases">
        <title>First draft genome of Liparis tanakae, snailfish: a comprehensive survey of snailfish specific genes.</title>
        <authorList>
            <person name="Kim W."/>
            <person name="Song I."/>
            <person name="Jeong J.-H."/>
            <person name="Kim D."/>
            <person name="Kim S."/>
            <person name="Ryu S."/>
            <person name="Song J.Y."/>
            <person name="Lee S.K."/>
        </authorList>
    </citation>
    <scope>NUCLEOTIDE SEQUENCE [LARGE SCALE GENOMIC DNA]</scope>
    <source>
        <tissue evidence="3">Muscle</tissue>
    </source>
</reference>
<keyword evidence="2" id="KW-0732">Signal</keyword>
<proteinExistence type="predicted"/>
<organism evidence="3 4">
    <name type="scientific">Liparis tanakae</name>
    <name type="common">Tanaka's snailfish</name>
    <dbReference type="NCBI Taxonomy" id="230148"/>
    <lineage>
        <taxon>Eukaryota</taxon>
        <taxon>Metazoa</taxon>
        <taxon>Chordata</taxon>
        <taxon>Craniata</taxon>
        <taxon>Vertebrata</taxon>
        <taxon>Euteleostomi</taxon>
        <taxon>Actinopterygii</taxon>
        <taxon>Neopterygii</taxon>
        <taxon>Teleostei</taxon>
        <taxon>Neoteleostei</taxon>
        <taxon>Acanthomorphata</taxon>
        <taxon>Eupercaria</taxon>
        <taxon>Perciformes</taxon>
        <taxon>Cottioidei</taxon>
        <taxon>Cottales</taxon>
        <taxon>Liparidae</taxon>
        <taxon>Liparis</taxon>
    </lineage>
</organism>
<evidence type="ECO:0000313" key="4">
    <source>
        <dbReference type="Proteomes" id="UP000314294"/>
    </source>
</evidence>
<gene>
    <name evidence="3" type="ORF">EYF80_048510</name>
</gene>
<evidence type="ECO:0000256" key="1">
    <source>
        <dbReference type="SAM" id="MobiDB-lite"/>
    </source>
</evidence>